<proteinExistence type="predicted"/>
<dbReference type="AlphaFoldDB" id="A0AAD7EXU0"/>
<sequence length="211" mass="23791">MCNTAEVDAPRYRKHFESRISLKDIYNTTRGIHVEFQGVGPRIDGIRGTIHIFKRCAAQTPGRITGSWLNGTLSFPEWREHAGPKGACQLGGTLDGGVDLGLSTEITARFEDAGNPQEASRLCNRCGASDRSEAENPPFNFEVGLSRWYACAWRPEAWIDWIWKEREGAANILYPVLHLGPEHTELSTTYNNTYYPSWFLKFRRLTAGLGR</sequence>
<name>A0AAD7EXU0_9AGAR</name>
<dbReference type="EMBL" id="JARIHO010000009">
    <property type="protein sequence ID" value="KAJ7355233.1"/>
    <property type="molecule type" value="Genomic_DNA"/>
</dbReference>
<evidence type="ECO:0000313" key="2">
    <source>
        <dbReference type="Proteomes" id="UP001218218"/>
    </source>
</evidence>
<reference evidence="1" key="1">
    <citation type="submission" date="2023-03" db="EMBL/GenBank/DDBJ databases">
        <title>Massive genome expansion in bonnet fungi (Mycena s.s.) driven by repeated elements and novel gene families across ecological guilds.</title>
        <authorList>
            <consortium name="Lawrence Berkeley National Laboratory"/>
            <person name="Harder C.B."/>
            <person name="Miyauchi S."/>
            <person name="Viragh M."/>
            <person name="Kuo A."/>
            <person name="Thoen E."/>
            <person name="Andreopoulos B."/>
            <person name="Lu D."/>
            <person name="Skrede I."/>
            <person name="Drula E."/>
            <person name="Henrissat B."/>
            <person name="Morin E."/>
            <person name="Kohler A."/>
            <person name="Barry K."/>
            <person name="LaButti K."/>
            <person name="Morin E."/>
            <person name="Salamov A."/>
            <person name="Lipzen A."/>
            <person name="Mereny Z."/>
            <person name="Hegedus B."/>
            <person name="Baldrian P."/>
            <person name="Stursova M."/>
            <person name="Weitz H."/>
            <person name="Taylor A."/>
            <person name="Grigoriev I.V."/>
            <person name="Nagy L.G."/>
            <person name="Martin F."/>
            <person name="Kauserud H."/>
        </authorList>
    </citation>
    <scope>NUCLEOTIDE SEQUENCE</scope>
    <source>
        <strain evidence="1">CBHHK002</strain>
    </source>
</reference>
<protein>
    <submittedName>
        <fullName evidence="1">Uncharacterized protein</fullName>
    </submittedName>
</protein>
<evidence type="ECO:0000313" key="1">
    <source>
        <dbReference type="EMBL" id="KAJ7355233.1"/>
    </source>
</evidence>
<keyword evidence="2" id="KW-1185">Reference proteome</keyword>
<gene>
    <name evidence="1" type="ORF">DFH08DRAFT_803280</name>
</gene>
<accession>A0AAD7EXU0</accession>
<organism evidence="1 2">
    <name type="scientific">Mycena albidolilacea</name>
    <dbReference type="NCBI Taxonomy" id="1033008"/>
    <lineage>
        <taxon>Eukaryota</taxon>
        <taxon>Fungi</taxon>
        <taxon>Dikarya</taxon>
        <taxon>Basidiomycota</taxon>
        <taxon>Agaricomycotina</taxon>
        <taxon>Agaricomycetes</taxon>
        <taxon>Agaricomycetidae</taxon>
        <taxon>Agaricales</taxon>
        <taxon>Marasmiineae</taxon>
        <taxon>Mycenaceae</taxon>
        <taxon>Mycena</taxon>
    </lineage>
</organism>
<comment type="caution">
    <text evidence="1">The sequence shown here is derived from an EMBL/GenBank/DDBJ whole genome shotgun (WGS) entry which is preliminary data.</text>
</comment>
<dbReference type="Proteomes" id="UP001218218">
    <property type="component" value="Unassembled WGS sequence"/>
</dbReference>